<dbReference type="PANTHER" id="PTHR43479:SF11">
    <property type="entry name" value="ACREF_ENVCD OPERON REPRESSOR-RELATED"/>
    <property type="match status" value="1"/>
</dbReference>
<protein>
    <submittedName>
        <fullName evidence="4">AcrR family transcriptional regulator</fullName>
    </submittedName>
</protein>
<accession>A0ABS2PIX9</accession>
<dbReference type="InterPro" id="IPR039532">
    <property type="entry name" value="TetR_C_Firmicutes"/>
</dbReference>
<feature type="DNA-binding region" description="H-T-H motif" evidence="2">
    <location>
        <begin position="29"/>
        <end position="48"/>
    </location>
</feature>
<dbReference type="PANTHER" id="PTHR43479">
    <property type="entry name" value="ACREF/ENVCD OPERON REPRESSOR-RELATED"/>
    <property type="match status" value="1"/>
</dbReference>
<name>A0ABS2PIX9_9STRE</name>
<dbReference type="RefSeq" id="WP_205016336.1">
    <property type="nucleotide sequence ID" value="NZ_JAFBEI010000002.1"/>
</dbReference>
<comment type="caution">
    <text evidence="4">The sequence shown here is derived from an EMBL/GenBank/DDBJ whole genome shotgun (WGS) entry which is preliminary data.</text>
</comment>
<evidence type="ECO:0000256" key="1">
    <source>
        <dbReference type="ARBA" id="ARBA00023125"/>
    </source>
</evidence>
<dbReference type="EMBL" id="JAFBEI010000002">
    <property type="protein sequence ID" value="MBM7635388.1"/>
    <property type="molecule type" value="Genomic_DNA"/>
</dbReference>
<dbReference type="Pfam" id="PF14278">
    <property type="entry name" value="TetR_C_8"/>
    <property type="match status" value="1"/>
</dbReference>
<gene>
    <name evidence="4" type="ORF">JOC31_000179</name>
</gene>
<evidence type="ECO:0000259" key="3">
    <source>
        <dbReference type="PROSITE" id="PS50977"/>
    </source>
</evidence>
<dbReference type="Gene3D" id="1.10.357.10">
    <property type="entry name" value="Tetracycline Repressor, domain 2"/>
    <property type="match status" value="1"/>
</dbReference>
<evidence type="ECO:0000313" key="4">
    <source>
        <dbReference type="EMBL" id="MBM7635388.1"/>
    </source>
</evidence>
<dbReference type="InterPro" id="IPR050624">
    <property type="entry name" value="HTH-type_Tx_Regulator"/>
</dbReference>
<feature type="domain" description="HTH tetR-type" evidence="3">
    <location>
        <begin position="6"/>
        <end position="66"/>
    </location>
</feature>
<dbReference type="SUPFAM" id="SSF46689">
    <property type="entry name" value="Homeodomain-like"/>
    <property type="match status" value="1"/>
</dbReference>
<reference evidence="4 5" key="1">
    <citation type="submission" date="2021-01" db="EMBL/GenBank/DDBJ databases">
        <title>Genomic Encyclopedia of Type Strains, Phase IV (KMG-IV): sequencing the most valuable type-strain genomes for metagenomic binning, comparative biology and taxonomic classification.</title>
        <authorList>
            <person name="Goeker M."/>
        </authorList>
    </citation>
    <scope>NUCLEOTIDE SEQUENCE [LARGE SCALE GENOMIC DNA]</scope>
    <source>
        <strain evidence="4 5">DSM 27513</strain>
    </source>
</reference>
<evidence type="ECO:0000313" key="5">
    <source>
        <dbReference type="Proteomes" id="UP000809081"/>
    </source>
</evidence>
<keyword evidence="1 2" id="KW-0238">DNA-binding</keyword>
<dbReference type="PROSITE" id="PS50977">
    <property type="entry name" value="HTH_TETR_2"/>
    <property type="match status" value="1"/>
</dbReference>
<dbReference type="Pfam" id="PF00440">
    <property type="entry name" value="TetR_N"/>
    <property type="match status" value="1"/>
</dbReference>
<keyword evidence="5" id="KW-1185">Reference proteome</keyword>
<dbReference type="PRINTS" id="PR00455">
    <property type="entry name" value="HTHTETR"/>
</dbReference>
<dbReference type="InterPro" id="IPR009057">
    <property type="entry name" value="Homeodomain-like_sf"/>
</dbReference>
<dbReference type="InterPro" id="IPR001647">
    <property type="entry name" value="HTH_TetR"/>
</dbReference>
<sequence length="178" mass="20571">MTYKWSISEQKISAALVTLLTEKEFEQLTIQDITETAGVSRATFYNHFSNKENMVEVISAKLLDDISVILIPDRKLGEPVISQALAYIKEHYSLVYSLIDHFPDIELTLKTFISDTILHSDIDLKQKVRNYYEMQEKFAIEIYITTIYSLIITWIKTGAKESPAEMAKTIKHPINQHR</sequence>
<dbReference type="Proteomes" id="UP000809081">
    <property type="component" value="Unassembled WGS sequence"/>
</dbReference>
<organism evidence="4 5">
    <name type="scientific">Streptococcus saliviloxodontae</name>
    <dbReference type="NCBI Taxonomy" id="1349416"/>
    <lineage>
        <taxon>Bacteria</taxon>
        <taxon>Bacillati</taxon>
        <taxon>Bacillota</taxon>
        <taxon>Bacilli</taxon>
        <taxon>Lactobacillales</taxon>
        <taxon>Streptococcaceae</taxon>
        <taxon>Streptococcus</taxon>
    </lineage>
</organism>
<proteinExistence type="predicted"/>
<evidence type="ECO:0000256" key="2">
    <source>
        <dbReference type="PROSITE-ProRule" id="PRU00335"/>
    </source>
</evidence>